<name>A0AAE3GCY9_9PSEU</name>
<feature type="region of interest" description="Disordered" evidence="1">
    <location>
        <begin position="29"/>
        <end position="79"/>
    </location>
</feature>
<comment type="caution">
    <text evidence="5">The sequence shown here is derived from an EMBL/GenBank/DDBJ whole genome shotgun (WGS) entry which is preliminary data.</text>
</comment>
<dbReference type="Pfam" id="PF14257">
    <property type="entry name" value="DUF4349"/>
    <property type="match status" value="1"/>
</dbReference>
<protein>
    <recommendedName>
        <fullName evidence="4">DUF4349 domain-containing protein</fullName>
    </recommendedName>
</protein>
<dbReference type="AlphaFoldDB" id="A0AAE3GCY9"/>
<feature type="transmembrane region" description="Helical" evidence="2">
    <location>
        <begin position="262"/>
        <end position="287"/>
    </location>
</feature>
<gene>
    <name evidence="5" type="ORF">LX83_002875</name>
</gene>
<keyword evidence="6" id="KW-1185">Reference proteome</keyword>
<evidence type="ECO:0000256" key="1">
    <source>
        <dbReference type="SAM" id="MobiDB-lite"/>
    </source>
</evidence>
<keyword evidence="3" id="KW-0732">Signal</keyword>
<evidence type="ECO:0000313" key="6">
    <source>
        <dbReference type="Proteomes" id="UP001206128"/>
    </source>
</evidence>
<feature type="chain" id="PRO_5041901920" description="DUF4349 domain-containing protein" evidence="3">
    <location>
        <begin position="24"/>
        <end position="316"/>
    </location>
</feature>
<proteinExistence type="predicted"/>
<feature type="compositionally biased region" description="Polar residues" evidence="1">
    <location>
        <begin position="59"/>
        <end position="70"/>
    </location>
</feature>
<evidence type="ECO:0000259" key="4">
    <source>
        <dbReference type="Pfam" id="PF14257"/>
    </source>
</evidence>
<dbReference type="RefSeq" id="WP_253771468.1">
    <property type="nucleotide sequence ID" value="NZ_JAMTCK010000006.1"/>
</dbReference>
<accession>A0AAE3GCY9</accession>
<keyword evidence="2" id="KW-1133">Transmembrane helix</keyword>
<dbReference type="PROSITE" id="PS51257">
    <property type="entry name" value="PROKAR_LIPOPROTEIN"/>
    <property type="match status" value="1"/>
</dbReference>
<evidence type="ECO:0000256" key="2">
    <source>
        <dbReference type="SAM" id="Phobius"/>
    </source>
</evidence>
<keyword evidence="2" id="KW-0472">Membrane</keyword>
<keyword evidence="2" id="KW-0812">Transmembrane</keyword>
<feature type="domain" description="DUF4349" evidence="4">
    <location>
        <begin position="80"/>
        <end position="283"/>
    </location>
</feature>
<reference evidence="5" key="1">
    <citation type="submission" date="2022-06" db="EMBL/GenBank/DDBJ databases">
        <title>Genomic Encyclopedia of Archaeal and Bacterial Type Strains, Phase II (KMG-II): from individual species to whole genera.</title>
        <authorList>
            <person name="Goeker M."/>
        </authorList>
    </citation>
    <scope>NUCLEOTIDE SEQUENCE</scope>
    <source>
        <strain evidence="5">DSM 43935</strain>
    </source>
</reference>
<evidence type="ECO:0000256" key="3">
    <source>
        <dbReference type="SAM" id="SignalP"/>
    </source>
</evidence>
<dbReference type="InterPro" id="IPR025645">
    <property type="entry name" value="DUF4349"/>
</dbReference>
<feature type="signal peptide" evidence="3">
    <location>
        <begin position="1"/>
        <end position="23"/>
    </location>
</feature>
<organism evidence="5 6">
    <name type="scientific">Goodfellowiella coeruleoviolacea</name>
    <dbReference type="NCBI Taxonomy" id="334858"/>
    <lineage>
        <taxon>Bacteria</taxon>
        <taxon>Bacillati</taxon>
        <taxon>Actinomycetota</taxon>
        <taxon>Actinomycetes</taxon>
        <taxon>Pseudonocardiales</taxon>
        <taxon>Pseudonocardiaceae</taxon>
        <taxon>Goodfellowiella</taxon>
    </lineage>
</organism>
<dbReference type="EMBL" id="JAMTCK010000006">
    <property type="protein sequence ID" value="MCP2166016.1"/>
    <property type="molecule type" value="Genomic_DNA"/>
</dbReference>
<sequence>MRRTTLVALAALGVLGLVSGCSAGAGETASVAEQPVPGVATNSPGEGKADSQAGGDQNRAGTATPDTGQPGTAADPSAGRAVVRTAEVNLTSTDPAQVARRARDAVTAAGGHLAEEESAPAQVRLTLRVPPDRLDAVLDEFGRLGQVEWVRQTSQDVTGQVADLDGLISAQQASVDRVLALFQQAKTIGEITQVENELTRRQGELESLRRRRAGLADQVALSTVTLTISATSPAGEPAEESTGFVDALAGGWRALTAVLGGLLVGLGAVLPFLLVFGVPVAVVLWLVRHRRRRAAGRARAALAPAGTVDPAGTAAD</sequence>
<dbReference type="Proteomes" id="UP001206128">
    <property type="component" value="Unassembled WGS sequence"/>
</dbReference>
<evidence type="ECO:0000313" key="5">
    <source>
        <dbReference type="EMBL" id="MCP2166016.1"/>
    </source>
</evidence>